<dbReference type="PROSITE" id="PS51194">
    <property type="entry name" value="HELICASE_CTER"/>
    <property type="match status" value="1"/>
</dbReference>
<comment type="caution">
    <text evidence="11">The sequence shown here is derived from an EMBL/GenBank/DDBJ whole genome shotgun (WGS) entry which is preliminary data.</text>
</comment>
<dbReference type="InterPro" id="IPR011545">
    <property type="entry name" value="DEAD/DEAH_box_helicase_dom"/>
</dbReference>
<feature type="short sequence motif" description="Q motif" evidence="6">
    <location>
        <begin position="4"/>
        <end position="32"/>
    </location>
</feature>
<dbReference type="SUPFAM" id="SSF52540">
    <property type="entry name" value="P-loop containing nucleoside triphosphate hydrolases"/>
    <property type="match status" value="1"/>
</dbReference>
<evidence type="ECO:0000259" key="9">
    <source>
        <dbReference type="PROSITE" id="PS51194"/>
    </source>
</evidence>
<dbReference type="SMART" id="SM00490">
    <property type="entry name" value="HELICc"/>
    <property type="match status" value="1"/>
</dbReference>
<name>A0A371NGN5_9EURY</name>
<dbReference type="SMART" id="SM00487">
    <property type="entry name" value="DEXDc"/>
    <property type="match status" value="1"/>
</dbReference>
<dbReference type="Gene3D" id="3.40.50.300">
    <property type="entry name" value="P-loop containing nucleotide triphosphate hydrolases"/>
    <property type="match status" value="2"/>
</dbReference>
<dbReference type="GO" id="GO:0016787">
    <property type="term" value="F:hydrolase activity"/>
    <property type="evidence" value="ECO:0007669"/>
    <property type="project" value="UniProtKB-KW"/>
</dbReference>
<dbReference type="Proteomes" id="UP000256864">
    <property type="component" value="Unassembled WGS sequence"/>
</dbReference>
<dbReference type="InterPro" id="IPR044742">
    <property type="entry name" value="DEAD/DEAH_RhlB"/>
</dbReference>
<dbReference type="InterPro" id="IPR000629">
    <property type="entry name" value="RNA-helicase_DEAD-box_CS"/>
</dbReference>
<gene>
    <name evidence="11" type="ORF">C7452_1143</name>
</gene>
<dbReference type="InterPro" id="IPR050079">
    <property type="entry name" value="DEAD_box_RNA_helicase"/>
</dbReference>
<organism evidence="11 12">
    <name type="scientific">Methanothermobacter defluvii</name>
    <dbReference type="NCBI Taxonomy" id="49339"/>
    <lineage>
        <taxon>Archaea</taxon>
        <taxon>Methanobacteriati</taxon>
        <taxon>Methanobacteriota</taxon>
        <taxon>Methanomada group</taxon>
        <taxon>Methanobacteria</taxon>
        <taxon>Methanobacteriales</taxon>
        <taxon>Methanobacteriaceae</taxon>
        <taxon>Methanothermobacter</taxon>
    </lineage>
</organism>
<dbReference type="PROSITE" id="PS00039">
    <property type="entry name" value="DEAD_ATP_HELICASE"/>
    <property type="match status" value="1"/>
</dbReference>
<keyword evidence="5 7" id="KW-0067">ATP-binding</keyword>
<feature type="domain" description="DEAD-box RNA helicase Q" evidence="10">
    <location>
        <begin position="4"/>
        <end position="32"/>
    </location>
</feature>
<dbReference type="GO" id="GO:0003724">
    <property type="term" value="F:RNA helicase activity"/>
    <property type="evidence" value="ECO:0007669"/>
    <property type="project" value="InterPro"/>
</dbReference>
<keyword evidence="2 7" id="KW-0547">Nucleotide-binding</keyword>
<evidence type="ECO:0000256" key="5">
    <source>
        <dbReference type="ARBA" id="ARBA00022840"/>
    </source>
</evidence>
<dbReference type="AlphaFoldDB" id="A0A371NGN5"/>
<dbReference type="InterPro" id="IPR014001">
    <property type="entry name" value="Helicase_ATP-bd"/>
</dbReference>
<dbReference type="GO" id="GO:0005829">
    <property type="term" value="C:cytosol"/>
    <property type="evidence" value="ECO:0007669"/>
    <property type="project" value="TreeGrafter"/>
</dbReference>
<dbReference type="GO" id="GO:0005524">
    <property type="term" value="F:ATP binding"/>
    <property type="evidence" value="ECO:0007669"/>
    <property type="project" value="UniProtKB-KW"/>
</dbReference>
<keyword evidence="1" id="KW-0963">Cytoplasm</keyword>
<dbReference type="GeneID" id="82296678"/>
<evidence type="ECO:0000259" key="10">
    <source>
        <dbReference type="PROSITE" id="PS51195"/>
    </source>
</evidence>
<dbReference type="GO" id="GO:0003676">
    <property type="term" value="F:nucleic acid binding"/>
    <property type="evidence" value="ECO:0007669"/>
    <property type="project" value="InterPro"/>
</dbReference>
<evidence type="ECO:0000256" key="3">
    <source>
        <dbReference type="ARBA" id="ARBA00022801"/>
    </source>
</evidence>
<evidence type="ECO:0000256" key="4">
    <source>
        <dbReference type="ARBA" id="ARBA00022806"/>
    </source>
</evidence>
<dbReference type="FunFam" id="3.40.50.300:FF:000108">
    <property type="entry name" value="ATP-dependent RNA helicase RhlE"/>
    <property type="match status" value="1"/>
</dbReference>
<dbReference type="PANTHER" id="PTHR47959:SF13">
    <property type="entry name" value="ATP-DEPENDENT RNA HELICASE RHLE"/>
    <property type="match status" value="1"/>
</dbReference>
<keyword evidence="4 7" id="KW-0347">Helicase</keyword>
<feature type="domain" description="Helicase C-terminal" evidence="9">
    <location>
        <begin position="213"/>
        <end position="374"/>
    </location>
</feature>
<evidence type="ECO:0000256" key="2">
    <source>
        <dbReference type="ARBA" id="ARBA00022741"/>
    </source>
</evidence>
<evidence type="ECO:0000256" key="6">
    <source>
        <dbReference type="PROSITE-ProRule" id="PRU00552"/>
    </source>
</evidence>
<evidence type="ECO:0000256" key="1">
    <source>
        <dbReference type="ARBA" id="ARBA00022490"/>
    </source>
</evidence>
<evidence type="ECO:0000259" key="8">
    <source>
        <dbReference type="PROSITE" id="PS51192"/>
    </source>
</evidence>
<comment type="similarity">
    <text evidence="7">Belongs to the DEAD box helicase family.</text>
</comment>
<proteinExistence type="inferred from homology"/>
<keyword evidence="12" id="KW-1185">Reference proteome</keyword>
<dbReference type="EMBL" id="QREL01000001">
    <property type="protein sequence ID" value="REE29110.1"/>
    <property type="molecule type" value="Genomic_DNA"/>
</dbReference>
<dbReference type="InterPro" id="IPR001650">
    <property type="entry name" value="Helicase_C-like"/>
</dbReference>
<evidence type="ECO:0000313" key="11">
    <source>
        <dbReference type="EMBL" id="REE29110.1"/>
    </source>
</evidence>
<dbReference type="CDD" id="cd18787">
    <property type="entry name" value="SF2_C_DEAD"/>
    <property type="match status" value="1"/>
</dbReference>
<dbReference type="CDD" id="cd00268">
    <property type="entry name" value="DEADc"/>
    <property type="match status" value="1"/>
</dbReference>
<reference evidence="11 12" key="1">
    <citation type="submission" date="2018-07" db="EMBL/GenBank/DDBJ databases">
        <title>Genomic Encyclopedia of Type Strains, Phase IV (KMG-IV): sequencing the most valuable type-strain genomes for metagenomic binning, comparative biology and taxonomic classification.</title>
        <authorList>
            <person name="Goeker M."/>
        </authorList>
    </citation>
    <scope>NUCLEOTIDE SEQUENCE [LARGE SCALE GENOMIC DNA]</scope>
    <source>
        <strain evidence="11 12">DSM 7466</strain>
    </source>
</reference>
<dbReference type="PANTHER" id="PTHR47959">
    <property type="entry name" value="ATP-DEPENDENT RNA HELICASE RHLE-RELATED"/>
    <property type="match status" value="1"/>
</dbReference>
<dbReference type="InterPro" id="IPR027417">
    <property type="entry name" value="P-loop_NTPase"/>
</dbReference>
<sequence>MKGLEFSEFDISGDINRALDDMGFESTTPIQALTLPVTLDGMDVVGEAQTGTGKTAAFAIPVLENLEAERVPQALIICPTRELCLQVSEEIKRIGKYMKVKVLAVYGGQSIGNQIAQLRRGVHVIVATPGRLIDHIERGTVDLGGISTVVLDEADEMLNMGFIDDIERILSHVPERRQTMLFSATVSKPILRIARKYMRNPQVMRVEKKHSPKIDEFYFKTREEDKVELLDWILSSNNIRMGLIFCNTKRRVQRLRRQLNRMGYSADEIHGDLSQSKRERVMERFRRGDFSLLVATDVAARGIHVPDVEAVVNYDLPFENEYYVHRIGRTGRAGSSGKSFTLVVGREVHRLRRIQSFTGKRIKQSNMPSPEEIRRGYEMDLREILRRNLESKTYSDSEILESLAGEGYSFRDISHALLDVLESSK</sequence>
<dbReference type="PROSITE" id="PS51192">
    <property type="entry name" value="HELICASE_ATP_BIND_1"/>
    <property type="match status" value="1"/>
</dbReference>
<evidence type="ECO:0000313" key="12">
    <source>
        <dbReference type="Proteomes" id="UP000256864"/>
    </source>
</evidence>
<accession>A0A371NGN5</accession>
<protein>
    <submittedName>
        <fullName evidence="11">ATP-dependent RNA helicase DeaD</fullName>
    </submittedName>
</protein>
<dbReference type="PROSITE" id="PS51195">
    <property type="entry name" value="Q_MOTIF"/>
    <property type="match status" value="1"/>
</dbReference>
<dbReference type="GO" id="GO:0140097">
    <property type="term" value="F:catalytic activity, acting on DNA"/>
    <property type="evidence" value="ECO:0007669"/>
    <property type="project" value="UniProtKB-ARBA"/>
</dbReference>
<dbReference type="Pfam" id="PF00271">
    <property type="entry name" value="Helicase_C"/>
    <property type="match status" value="1"/>
</dbReference>
<dbReference type="Pfam" id="PF00270">
    <property type="entry name" value="DEAD"/>
    <property type="match status" value="1"/>
</dbReference>
<dbReference type="InterPro" id="IPR014014">
    <property type="entry name" value="RNA_helicase_DEAD_Q_motif"/>
</dbReference>
<evidence type="ECO:0000256" key="7">
    <source>
        <dbReference type="RuleBase" id="RU000492"/>
    </source>
</evidence>
<dbReference type="RefSeq" id="WP_115892491.1">
    <property type="nucleotide sequence ID" value="NZ_QREL01000001.1"/>
</dbReference>
<keyword evidence="3 7" id="KW-0378">Hydrolase</keyword>
<feature type="domain" description="Helicase ATP-binding" evidence="8">
    <location>
        <begin position="35"/>
        <end position="204"/>
    </location>
</feature>